<keyword evidence="2" id="KW-1185">Reference proteome</keyword>
<evidence type="ECO:0000313" key="1">
    <source>
        <dbReference type="EMBL" id="KAI3805333.1"/>
    </source>
</evidence>
<gene>
    <name evidence="1" type="ORF">L1987_27613</name>
</gene>
<evidence type="ECO:0000313" key="2">
    <source>
        <dbReference type="Proteomes" id="UP001056120"/>
    </source>
</evidence>
<protein>
    <submittedName>
        <fullName evidence="1">Uncharacterized protein</fullName>
    </submittedName>
</protein>
<reference evidence="2" key="1">
    <citation type="journal article" date="2022" name="Mol. Ecol. Resour.">
        <title>The genomes of chicory, endive, great burdock and yacon provide insights into Asteraceae palaeo-polyploidization history and plant inulin production.</title>
        <authorList>
            <person name="Fan W."/>
            <person name="Wang S."/>
            <person name="Wang H."/>
            <person name="Wang A."/>
            <person name="Jiang F."/>
            <person name="Liu H."/>
            <person name="Zhao H."/>
            <person name="Xu D."/>
            <person name="Zhang Y."/>
        </authorList>
    </citation>
    <scope>NUCLEOTIDE SEQUENCE [LARGE SCALE GENOMIC DNA]</scope>
    <source>
        <strain evidence="2">cv. Yunnan</strain>
    </source>
</reference>
<reference evidence="1 2" key="2">
    <citation type="journal article" date="2022" name="Mol. Ecol. Resour.">
        <title>The genomes of chicory, endive, great burdock and yacon provide insights into Asteraceae paleo-polyploidization history and plant inulin production.</title>
        <authorList>
            <person name="Fan W."/>
            <person name="Wang S."/>
            <person name="Wang H."/>
            <person name="Wang A."/>
            <person name="Jiang F."/>
            <person name="Liu H."/>
            <person name="Zhao H."/>
            <person name="Xu D."/>
            <person name="Zhang Y."/>
        </authorList>
    </citation>
    <scope>NUCLEOTIDE SEQUENCE [LARGE SCALE GENOMIC DNA]</scope>
    <source>
        <strain evidence="2">cv. Yunnan</strain>
        <tissue evidence="1">Leaves</tissue>
    </source>
</reference>
<organism evidence="1 2">
    <name type="scientific">Smallanthus sonchifolius</name>
    <dbReference type="NCBI Taxonomy" id="185202"/>
    <lineage>
        <taxon>Eukaryota</taxon>
        <taxon>Viridiplantae</taxon>
        <taxon>Streptophyta</taxon>
        <taxon>Embryophyta</taxon>
        <taxon>Tracheophyta</taxon>
        <taxon>Spermatophyta</taxon>
        <taxon>Magnoliopsida</taxon>
        <taxon>eudicotyledons</taxon>
        <taxon>Gunneridae</taxon>
        <taxon>Pentapetalae</taxon>
        <taxon>asterids</taxon>
        <taxon>campanulids</taxon>
        <taxon>Asterales</taxon>
        <taxon>Asteraceae</taxon>
        <taxon>Asteroideae</taxon>
        <taxon>Heliantheae alliance</taxon>
        <taxon>Millerieae</taxon>
        <taxon>Smallanthus</taxon>
    </lineage>
</organism>
<accession>A0ACB9ICE3</accession>
<sequence length="102" mass="11859">MAHTSSMGVPFDAIHQYMRTTDFVRQGMEHGMRHDLLGQRIDSLVDQVWCQEEKIASLEEDREILEERTEAARAEAIFAVRVTIAMFVLVLICFLVESYLRR</sequence>
<dbReference type="EMBL" id="CM042026">
    <property type="protein sequence ID" value="KAI3805333.1"/>
    <property type="molecule type" value="Genomic_DNA"/>
</dbReference>
<dbReference type="Proteomes" id="UP001056120">
    <property type="component" value="Linkage Group LG09"/>
</dbReference>
<name>A0ACB9ICE3_9ASTR</name>
<comment type="caution">
    <text evidence="1">The sequence shown here is derived from an EMBL/GenBank/DDBJ whole genome shotgun (WGS) entry which is preliminary data.</text>
</comment>
<proteinExistence type="predicted"/>